<reference evidence="1" key="1">
    <citation type="submission" date="2018-06" db="EMBL/GenBank/DDBJ databases">
        <authorList>
            <consortium name="Pathogen Informatics"/>
            <person name="Doyle S."/>
        </authorList>
    </citation>
    <scope>NUCLEOTIDE SEQUENCE [LARGE SCALE GENOMIC DNA]</scope>
    <source>
        <strain evidence="1">NCTC11421</strain>
    </source>
</reference>
<evidence type="ECO:0000313" key="1">
    <source>
        <dbReference type="EMBL" id="SUA19952.1"/>
    </source>
</evidence>
<gene>
    <name evidence="1" type="ORF">NCTC11421_00029</name>
</gene>
<dbReference type="AlphaFoldDB" id="A0A378VUA8"/>
<accession>A0A378VUA8</accession>
<dbReference type="EMBL" id="UGRI01000001">
    <property type="protein sequence ID" value="SUA19952.1"/>
    <property type="molecule type" value="Genomic_DNA"/>
</dbReference>
<protein>
    <submittedName>
        <fullName evidence="1">Uncharacterized protein</fullName>
    </submittedName>
</protein>
<proteinExistence type="predicted"/>
<organism evidence="1">
    <name type="scientific">Neisseria gonorrhoeae</name>
    <dbReference type="NCBI Taxonomy" id="485"/>
    <lineage>
        <taxon>Bacteria</taxon>
        <taxon>Pseudomonadati</taxon>
        <taxon>Pseudomonadota</taxon>
        <taxon>Betaproteobacteria</taxon>
        <taxon>Neisseriales</taxon>
        <taxon>Neisseriaceae</taxon>
        <taxon>Neisseria</taxon>
    </lineage>
</organism>
<sequence length="76" mass="8620">MVVLRRIFLHAHGFYVFDGINPCITVADITVMSDKRMFSLPDDAGIIIWDICPDGRNADRKNLRLISTVGQDTRID</sequence>
<name>A0A378VUA8_NEIGO</name>